<evidence type="ECO:0000313" key="2">
    <source>
        <dbReference type="Proteomes" id="UP001227268"/>
    </source>
</evidence>
<sequence>MDVLTSASISAQTADPCSNDTIMGPPQLPQQQALPNSTQASTCSSPTETTGNQPPPPAATTGAAAATGGPPPITRTVSEKNAGSSGRTSYSCAECKRLKLKCSRQWPCTSCVRRGVEQICPNGAMTGGKGRRLILAETKELHERIADLEKALAISHAKSATDPHILLTNTYLYSPRDPASGAGKGNVGKKGKLPSRLAGSSKVGRRGRGDDEEQDEDGMTDEEVGEISLGTLTIGANGEAQFVGASAGSSLLHAEGPSPSGASTDYTSRNGPPTILHHPRLSRSSTQYITRPSALGISSPAEENLLDDFPFVGVNGNNLSLLEIWGLLPAWEAESSLANSGRVADEGNRMVQAYWENVGWMYDCIPRLIFDNDYLPSVYSATLPPNPHKLAVVYLVMALGVMFDLERREPFDPLAAELFRLGSACLTVNGALARPSVATVQALNLIGNFMLNQRETDGANAYWPILGVGGYTVTALGLHRDGTAFSGLSPYETEERRKVFWEMMTLDRLQAMCFARPCALSNRSVDTKFPGEDALIGEEGLPDQDHFHDAKYRLVYIMDKVIDEQTKTSRTTYKDILAIDGEIQKFAMELPQEMQPGVKASSLELGPDVNPHTILHRFSIRLLIQETIIYLHRAYFVKALQENPTDPSKSDGRFSRSFLSVFEACVELISIVRQSVIYHPALIGRWWFYWFHAFSAAVCLGAICIEAPSSAFAAPAYMSLVTACDLAQAATEGSKAKGGLPVLQRLRQRASNAMLSIARRPSASAAKTVERIRQEHEQDDLLHLANRTQLRRVTITSPAISTPTLATGTSASLTPPGPPSVFTVDAGGNGFMWNHAGDGGDGLHRGDGAGNGSPGPNVNAAYNDSGNASSSPVDLLNPGPSRQADLRGPRGQQQQARSFRTLPRSRPARPPQQSDTMTAASAGSSTQHRTSLTAKEFQTVSPHSQGVFIPAPSLGYPAHHSMNGHSQASEARTGGRTSLRVLPFEHMNAFGMPIGMDPNDQNTTFRPTSQAYNHRSYNAERPADQSGRTTSLNDLHPMQGREFAYPANHEQQPSQIMPMGPRQPDLTAQSASSAHTNAPHESQRNDQTSSRGFREMMAHSAAFPGNSDFGGSALEIDMDMRTWRTMGDMNSLNGMTSLDTIDMDIGMPLLPPGGSLHDVEQFIAGWHEQ</sequence>
<organism evidence="1 2">
    <name type="scientific">Naganishia friedmannii</name>
    <dbReference type="NCBI Taxonomy" id="89922"/>
    <lineage>
        <taxon>Eukaryota</taxon>
        <taxon>Fungi</taxon>
        <taxon>Dikarya</taxon>
        <taxon>Basidiomycota</taxon>
        <taxon>Agaricomycotina</taxon>
        <taxon>Tremellomycetes</taxon>
        <taxon>Filobasidiales</taxon>
        <taxon>Filobasidiaceae</taxon>
        <taxon>Naganishia</taxon>
    </lineage>
</organism>
<name>A0ACC2VTB9_9TREE</name>
<evidence type="ECO:0000313" key="1">
    <source>
        <dbReference type="EMBL" id="KAJ9102363.1"/>
    </source>
</evidence>
<keyword evidence="2" id="KW-1185">Reference proteome</keyword>
<accession>A0ACC2VTB9</accession>
<proteinExistence type="predicted"/>
<comment type="caution">
    <text evidence="1">The sequence shown here is derived from an EMBL/GenBank/DDBJ whole genome shotgun (WGS) entry which is preliminary data.</text>
</comment>
<dbReference type="Proteomes" id="UP001227268">
    <property type="component" value="Unassembled WGS sequence"/>
</dbReference>
<gene>
    <name evidence="1" type="ORF">QFC21_002763</name>
</gene>
<protein>
    <submittedName>
        <fullName evidence="1">Uncharacterized protein</fullName>
    </submittedName>
</protein>
<reference evidence="1" key="1">
    <citation type="submission" date="2023-04" db="EMBL/GenBank/DDBJ databases">
        <title>Draft Genome sequencing of Naganishia species isolated from polar environments using Oxford Nanopore Technology.</title>
        <authorList>
            <person name="Leo P."/>
            <person name="Venkateswaran K."/>
        </authorList>
    </citation>
    <scope>NUCLEOTIDE SEQUENCE</scope>
    <source>
        <strain evidence="1">MNA-CCFEE 5423</strain>
    </source>
</reference>
<dbReference type="EMBL" id="JASBWT010000008">
    <property type="protein sequence ID" value="KAJ9102363.1"/>
    <property type="molecule type" value="Genomic_DNA"/>
</dbReference>